<evidence type="ECO:0000256" key="3">
    <source>
        <dbReference type="ARBA" id="ARBA00022729"/>
    </source>
</evidence>
<sequence>MLALSAVPAARAQTIDLTLAMIPAPADAYSIITNSVPERIARATNGRVKIITSDSLVPGPQLAAAVRDGRIPMASTLHTYLAADEPRMGIFNLPGLIEDFTQYTFVCNAFWCGDVAKIWEEKYNSIVLAEGAWCTQQLYSKEPIRKLEDFKNKRLRVHNPQTAELMNALGAKPVPLPLTEIVPALERGVIDGLFTSLCYGHGQEYWRLAKNVQNWALGPINGWAILVNKDEWNRIPPDLRDAIRAEMQALQKDAVYGYYAYVRKAMAEMEAQGVKFWVAPREERNRIFDPKYITPVYDSWYKRAKEVGFDGQAYVQRIREVLGKDLER</sequence>
<reference evidence="4 5" key="1">
    <citation type="submission" date="2020-05" db="EMBL/GenBank/DDBJ databases">
        <title>Azospirillum oleiclasticum sp. nov, a nitrogen-fixing and heavy crude oil-emulsifying bacterium isolated from the crude oil of Yumen Oilfield.</title>
        <authorList>
            <person name="Wu D."/>
            <person name="Cai M."/>
            <person name="Zhang X."/>
        </authorList>
    </citation>
    <scope>NUCLEOTIDE SEQUENCE [LARGE SCALE GENOMIC DNA]</scope>
    <source>
        <strain evidence="4 5">ROY-1-1-2</strain>
    </source>
</reference>
<gene>
    <name evidence="4" type="primary">dctP</name>
    <name evidence="4" type="ORF">HND93_15125</name>
</gene>
<keyword evidence="5" id="KW-1185">Reference proteome</keyword>
<name>A0ABX2TA33_9PROT</name>
<dbReference type="InterPro" id="IPR038404">
    <property type="entry name" value="TRAP_DctP_sf"/>
</dbReference>
<evidence type="ECO:0000256" key="2">
    <source>
        <dbReference type="ARBA" id="ARBA00022448"/>
    </source>
</evidence>
<protein>
    <submittedName>
        <fullName evidence="4">TRAP transporter substrate-binding protein DctP</fullName>
    </submittedName>
</protein>
<proteinExistence type="inferred from homology"/>
<dbReference type="NCBIfam" id="NF037995">
    <property type="entry name" value="TRAP_S1"/>
    <property type="match status" value="1"/>
</dbReference>
<dbReference type="SUPFAM" id="SSF53850">
    <property type="entry name" value="Periplasmic binding protein-like II"/>
    <property type="match status" value="1"/>
</dbReference>
<evidence type="ECO:0000313" key="5">
    <source>
        <dbReference type="Proteomes" id="UP000584642"/>
    </source>
</evidence>
<dbReference type="PANTHER" id="PTHR33376">
    <property type="match status" value="1"/>
</dbReference>
<dbReference type="EMBL" id="JABFDB010000010">
    <property type="protein sequence ID" value="NYZ21046.1"/>
    <property type="molecule type" value="Genomic_DNA"/>
</dbReference>
<comment type="caution">
    <text evidence="4">The sequence shown here is derived from an EMBL/GenBank/DDBJ whole genome shotgun (WGS) entry which is preliminary data.</text>
</comment>
<dbReference type="Gene3D" id="3.40.190.170">
    <property type="entry name" value="Bacterial extracellular solute-binding protein, family 7"/>
    <property type="match status" value="1"/>
</dbReference>
<accession>A0ABX2TA33</accession>
<dbReference type="Proteomes" id="UP000584642">
    <property type="component" value="Unassembled WGS sequence"/>
</dbReference>
<keyword evidence="2" id="KW-0813">Transport</keyword>
<evidence type="ECO:0000256" key="1">
    <source>
        <dbReference type="ARBA" id="ARBA00009023"/>
    </source>
</evidence>
<dbReference type="Pfam" id="PF03480">
    <property type="entry name" value="DctP"/>
    <property type="match status" value="1"/>
</dbReference>
<dbReference type="PANTHER" id="PTHR33376:SF7">
    <property type="entry name" value="C4-DICARBOXYLATE-BINDING PROTEIN DCTB"/>
    <property type="match status" value="1"/>
</dbReference>
<organism evidence="4 5">
    <name type="scientific">Azospirillum oleiclasticum</name>
    <dbReference type="NCBI Taxonomy" id="2735135"/>
    <lineage>
        <taxon>Bacteria</taxon>
        <taxon>Pseudomonadati</taxon>
        <taxon>Pseudomonadota</taxon>
        <taxon>Alphaproteobacteria</taxon>
        <taxon>Rhodospirillales</taxon>
        <taxon>Azospirillaceae</taxon>
        <taxon>Azospirillum</taxon>
    </lineage>
</organism>
<dbReference type="InterPro" id="IPR018389">
    <property type="entry name" value="DctP_fam"/>
</dbReference>
<comment type="similarity">
    <text evidence="1">Belongs to the bacterial solute-binding protein 7 family.</text>
</comment>
<keyword evidence="3" id="KW-0732">Signal</keyword>
<evidence type="ECO:0000313" key="4">
    <source>
        <dbReference type="EMBL" id="NYZ21046.1"/>
    </source>
</evidence>